<dbReference type="PANTHER" id="PTHR33184">
    <property type="entry name" value="PROTEIN TAPETUM DETERMINANT 1-LIKE-RELATED"/>
    <property type="match status" value="1"/>
</dbReference>
<accession>A0A8B7BJ68</accession>
<dbReference type="OrthoDB" id="603213at2759"/>
<reference evidence="4" key="2">
    <citation type="submission" date="2025-08" db="UniProtKB">
        <authorList>
            <consortium name="RefSeq"/>
        </authorList>
    </citation>
    <scope>IDENTIFICATION</scope>
    <source>
        <tissue evidence="4">Young leaves</tissue>
    </source>
</reference>
<keyword evidence="1 2" id="KW-0732">Signal</keyword>
<proteinExistence type="predicted"/>
<gene>
    <name evidence="4" type="primary">LOC103697714</name>
</gene>
<evidence type="ECO:0000313" key="4">
    <source>
        <dbReference type="RefSeq" id="XP_008777852.3"/>
    </source>
</evidence>
<feature type="signal peptide" evidence="2">
    <location>
        <begin position="1"/>
        <end position="22"/>
    </location>
</feature>
<name>A0A8B7BJ68_PHODC</name>
<dbReference type="GeneID" id="103697714"/>
<organism evidence="3 4">
    <name type="scientific">Phoenix dactylifera</name>
    <name type="common">Date palm</name>
    <dbReference type="NCBI Taxonomy" id="42345"/>
    <lineage>
        <taxon>Eukaryota</taxon>
        <taxon>Viridiplantae</taxon>
        <taxon>Streptophyta</taxon>
        <taxon>Embryophyta</taxon>
        <taxon>Tracheophyta</taxon>
        <taxon>Spermatophyta</taxon>
        <taxon>Magnoliopsida</taxon>
        <taxon>Liliopsida</taxon>
        <taxon>Arecaceae</taxon>
        <taxon>Coryphoideae</taxon>
        <taxon>Phoeniceae</taxon>
        <taxon>Phoenix</taxon>
    </lineage>
</organism>
<dbReference type="InterPro" id="IPR040361">
    <property type="entry name" value="TPD1"/>
</dbReference>
<dbReference type="RefSeq" id="XP_008777852.3">
    <property type="nucleotide sequence ID" value="XM_008779630.3"/>
</dbReference>
<evidence type="ECO:0000313" key="3">
    <source>
        <dbReference type="Proteomes" id="UP000228380"/>
    </source>
</evidence>
<dbReference type="PANTHER" id="PTHR33184:SF32">
    <property type="entry name" value="EXPRESSED PROTEIN"/>
    <property type="match status" value="1"/>
</dbReference>
<dbReference type="Proteomes" id="UP000228380">
    <property type="component" value="Chromosome 14"/>
</dbReference>
<evidence type="ECO:0000256" key="2">
    <source>
        <dbReference type="SAM" id="SignalP"/>
    </source>
</evidence>
<keyword evidence="3" id="KW-1185">Reference proteome</keyword>
<dbReference type="GO" id="GO:0001709">
    <property type="term" value="P:cell fate determination"/>
    <property type="evidence" value="ECO:0007669"/>
    <property type="project" value="TreeGrafter"/>
</dbReference>
<feature type="chain" id="PRO_5034488454" evidence="2">
    <location>
        <begin position="23"/>
        <end position="124"/>
    </location>
</feature>
<evidence type="ECO:0000256" key="1">
    <source>
        <dbReference type="ARBA" id="ARBA00022729"/>
    </source>
</evidence>
<dbReference type="KEGG" id="pda:103697714"/>
<reference evidence="3" key="1">
    <citation type="journal article" date="2019" name="Nat. Commun.">
        <title>Genome-wide association mapping of date palm fruit traits.</title>
        <authorList>
            <person name="Hazzouri K.M."/>
            <person name="Gros-Balthazard M."/>
            <person name="Flowers J.M."/>
            <person name="Copetti D."/>
            <person name="Lemansour A."/>
            <person name="Lebrun M."/>
            <person name="Masmoudi K."/>
            <person name="Ferrand S."/>
            <person name="Dhar M.I."/>
            <person name="Fresquez Z.A."/>
            <person name="Rosas U."/>
            <person name="Zhang J."/>
            <person name="Talag J."/>
            <person name="Lee S."/>
            <person name="Kudrna D."/>
            <person name="Powell R.F."/>
            <person name="Leitch I.J."/>
            <person name="Krueger R.R."/>
            <person name="Wing R.A."/>
            <person name="Amiri K.M.A."/>
            <person name="Purugganan M.D."/>
        </authorList>
    </citation>
    <scope>NUCLEOTIDE SEQUENCE [LARGE SCALE GENOMIC DNA]</scope>
    <source>
        <strain evidence="3">cv. Khalas</strain>
    </source>
</reference>
<dbReference type="AlphaFoldDB" id="A0A8B7BJ68"/>
<dbReference type="Pfam" id="PF24068">
    <property type="entry name" value="TPD1_C"/>
    <property type="match status" value="1"/>
</dbReference>
<sequence>MATAVRLLLAMLLLGIFAIGESQRCDTSTIRVHNIQTGGKHNNLDFIFEVQVTNLCRCPLSNVHLRADGLSSSMPVDPKVFREDGTSYLVNDGKPIASHASFKFQYAFDRGFHIFPTDNFMVNC</sequence>
<protein>
    <submittedName>
        <fullName evidence="4">Uncharacterized protein LOC103697714</fullName>
    </submittedName>
</protein>